<dbReference type="GO" id="GO:0015031">
    <property type="term" value="P:protein transport"/>
    <property type="evidence" value="ECO:0007669"/>
    <property type="project" value="InterPro"/>
</dbReference>
<dbReference type="InParanoid" id="A0A409WNG7"/>
<dbReference type="InterPro" id="IPR023201">
    <property type="entry name" value="SecY_dom_sf"/>
</dbReference>
<dbReference type="AlphaFoldDB" id="A0A409WNG7"/>
<dbReference type="InterPro" id="IPR002208">
    <property type="entry name" value="SecY/SEC61-alpha"/>
</dbReference>
<dbReference type="EMBL" id="NHYD01003350">
    <property type="protein sequence ID" value="PPQ80041.1"/>
    <property type="molecule type" value="Genomic_DNA"/>
</dbReference>
<dbReference type="SUPFAM" id="SSF103491">
    <property type="entry name" value="Preprotein translocase SecY subunit"/>
    <property type="match status" value="1"/>
</dbReference>
<proteinExistence type="inferred from homology"/>
<keyword evidence="2" id="KW-0812">Transmembrane</keyword>
<feature type="transmembrane region" description="Helical" evidence="2">
    <location>
        <begin position="166"/>
        <end position="185"/>
    </location>
</feature>
<protein>
    <recommendedName>
        <fullName evidence="5">Translocon Sec61/SecY plug domain-containing protein</fullName>
    </recommendedName>
</protein>
<name>A0A409WNG7_PSICY</name>
<evidence type="ECO:0000256" key="2">
    <source>
        <dbReference type="SAM" id="Phobius"/>
    </source>
</evidence>
<comment type="similarity">
    <text evidence="1">Belongs to the SecY/SEC61-alpha family.</text>
</comment>
<dbReference type="GO" id="GO:0016020">
    <property type="term" value="C:membrane"/>
    <property type="evidence" value="ECO:0007669"/>
    <property type="project" value="InterPro"/>
</dbReference>
<feature type="transmembrane region" description="Helical" evidence="2">
    <location>
        <begin position="216"/>
        <end position="239"/>
    </location>
</feature>
<dbReference type="Pfam" id="PF00344">
    <property type="entry name" value="SecY"/>
    <property type="match status" value="1"/>
</dbReference>
<dbReference type="Proteomes" id="UP000283269">
    <property type="component" value="Unassembled WGS sequence"/>
</dbReference>
<keyword evidence="4" id="KW-1185">Reference proteome</keyword>
<keyword evidence="2" id="KW-1133">Transmembrane helix</keyword>
<dbReference type="PANTHER" id="PTHR10906">
    <property type="entry name" value="SECY/SEC61-ALPHA FAMILY MEMBER"/>
    <property type="match status" value="1"/>
</dbReference>
<keyword evidence="2" id="KW-0472">Membrane</keyword>
<reference evidence="3 4" key="1">
    <citation type="journal article" date="2018" name="Evol. Lett.">
        <title>Horizontal gene cluster transfer increased hallucinogenic mushroom diversity.</title>
        <authorList>
            <person name="Reynolds H.T."/>
            <person name="Vijayakumar V."/>
            <person name="Gluck-Thaler E."/>
            <person name="Korotkin H.B."/>
            <person name="Matheny P.B."/>
            <person name="Slot J.C."/>
        </authorList>
    </citation>
    <scope>NUCLEOTIDE SEQUENCE [LARGE SCALE GENOMIC DNA]</scope>
    <source>
        <strain evidence="3 4">2631</strain>
    </source>
</reference>
<dbReference type="Gene3D" id="1.10.3370.10">
    <property type="entry name" value="SecY subunit domain"/>
    <property type="match status" value="1"/>
</dbReference>
<sequence>MSCRLTSCTSQTFLYPHPSLPTLQCLHHLYMHTRKEAHILTKICSLYPHYRSWSSHHLRARRALGQLSEYGAGVCLLLITQIIVAALIVIVLAELLRKRYGLGSSINLFIVTNTSKSIAWNTFSPTTMNIGRGSESEGALVALFHLLFTWHDKGQALREAFWRERLMNMMTLVSTVVIFAAVIYLRGFRIDIPVDSDRFTGQWGTYPINLFYTRSMLIMLQSALASNMFIVSQMLATLLPRNLLVNFLVPPKTHPPQHRAIGVITLHIPIAHKEAVLDPIHTAIYIAFMPSACALSSKTWIAISGSGPRDVVKQSKDQQTVMAVLEQVIPTAAAFSEVIIGLLSVATDLSGAIGSATGILMAVTVVYSHWEIGMRESGWPEMAALRGGE</sequence>
<organism evidence="3 4">
    <name type="scientific">Psilocybe cyanescens</name>
    <dbReference type="NCBI Taxonomy" id="93625"/>
    <lineage>
        <taxon>Eukaryota</taxon>
        <taxon>Fungi</taxon>
        <taxon>Dikarya</taxon>
        <taxon>Basidiomycota</taxon>
        <taxon>Agaricomycotina</taxon>
        <taxon>Agaricomycetes</taxon>
        <taxon>Agaricomycetidae</taxon>
        <taxon>Agaricales</taxon>
        <taxon>Agaricineae</taxon>
        <taxon>Strophariaceae</taxon>
        <taxon>Psilocybe</taxon>
    </lineage>
</organism>
<comment type="caution">
    <text evidence="3">The sequence shown here is derived from an EMBL/GenBank/DDBJ whole genome shotgun (WGS) entry which is preliminary data.</text>
</comment>
<evidence type="ECO:0000256" key="1">
    <source>
        <dbReference type="RuleBase" id="RU004349"/>
    </source>
</evidence>
<evidence type="ECO:0000313" key="4">
    <source>
        <dbReference type="Proteomes" id="UP000283269"/>
    </source>
</evidence>
<dbReference type="STRING" id="93625.A0A409WNG7"/>
<accession>A0A409WNG7</accession>
<evidence type="ECO:0008006" key="5">
    <source>
        <dbReference type="Google" id="ProtNLM"/>
    </source>
</evidence>
<evidence type="ECO:0000313" key="3">
    <source>
        <dbReference type="EMBL" id="PPQ80041.1"/>
    </source>
</evidence>
<dbReference type="OrthoDB" id="420669at2759"/>
<feature type="transmembrane region" description="Helical" evidence="2">
    <location>
        <begin position="70"/>
        <end position="96"/>
    </location>
</feature>
<gene>
    <name evidence="3" type="ORF">CVT25_001402</name>
</gene>